<evidence type="ECO:0000256" key="3">
    <source>
        <dbReference type="RuleBase" id="RU003616"/>
    </source>
</evidence>
<keyword evidence="1 6" id="KW-0346">Stress response</keyword>
<dbReference type="SUPFAM" id="SSF49764">
    <property type="entry name" value="HSP20-like chaperones"/>
    <property type="match status" value="1"/>
</dbReference>
<dbReference type="EMBL" id="JXTB01000048">
    <property type="protein sequence ID" value="PON70846.1"/>
    <property type="molecule type" value="Genomic_DNA"/>
</dbReference>
<reference evidence="7" key="1">
    <citation type="submission" date="2016-06" db="EMBL/GenBank/DDBJ databases">
        <title>Parallel loss of symbiosis genes in relatives of nitrogen-fixing non-legume Parasponia.</title>
        <authorList>
            <person name="Van Velzen R."/>
            <person name="Holmer R."/>
            <person name="Bu F."/>
            <person name="Rutten L."/>
            <person name="Van Zeijl A."/>
            <person name="Liu W."/>
            <person name="Santuari L."/>
            <person name="Cao Q."/>
            <person name="Sharma T."/>
            <person name="Shen D."/>
            <person name="Roswanjaya Y."/>
            <person name="Wardhani T."/>
            <person name="Kalhor M.S."/>
            <person name="Jansen J."/>
            <person name="Van den Hoogen J."/>
            <person name="Gungor B."/>
            <person name="Hartog M."/>
            <person name="Hontelez J."/>
            <person name="Verver J."/>
            <person name="Yang W.-C."/>
            <person name="Schijlen E."/>
            <person name="Repin R."/>
            <person name="Schilthuizen M."/>
            <person name="Schranz E."/>
            <person name="Heidstra R."/>
            <person name="Miyata K."/>
            <person name="Fedorova E."/>
            <person name="Kohlen W."/>
            <person name="Bisseling T."/>
            <person name="Smit S."/>
            <person name="Geurts R."/>
        </authorList>
    </citation>
    <scope>NUCLEOTIDE SEQUENCE [LARGE SCALE GENOMIC DNA]</scope>
    <source>
        <strain evidence="7">cv. WU1-14</strain>
    </source>
</reference>
<dbReference type="STRING" id="3476.A0A2P5DC29"/>
<evidence type="ECO:0000256" key="2">
    <source>
        <dbReference type="PROSITE-ProRule" id="PRU00285"/>
    </source>
</evidence>
<name>A0A2P5DC29_PARAD</name>
<feature type="domain" description="SHSP" evidence="5">
    <location>
        <begin position="48"/>
        <end position="115"/>
    </location>
</feature>
<comment type="similarity">
    <text evidence="2 3">Belongs to the small heat shock protein (HSP20) family.</text>
</comment>
<dbReference type="InterPro" id="IPR002068">
    <property type="entry name" value="A-crystallin/Hsp20_dom"/>
</dbReference>
<dbReference type="AlphaFoldDB" id="A0A2P5DC29"/>
<dbReference type="Proteomes" id="UP000237105">
    <property type="component" value="Unassembled WGS sequence"/>
</dbReference>
<evidence type="ECO:0000313" key="6">
    <source>
        <dbReference type="EMBL" id="PON70846.1"/>
    </source>
</evidence>
<dbReference type="PANTHER" id="PTHR11527">
    <property type="entry name" value="HEAT-SHOCK PROTEIN 20 FAMILY MEMBER"/>
    <property type="match status" value="1"/>
</dbReference>
<evidence type="ECO:0000256" key="4">
    <source>
        <dbReference type="SAM" id="MobiDB-lite"/>
    </source>
</evidence>
<evidence type="ECO:0000259" key="5">
    <source>
        <dbReference type="PROSITE" id="PS01031"/>
    </source>
</evidence>
<dbReference type="InterPro" id="IPR031107">
    <property type="entry name" value="Small_HSP"/>
</dbReference>
<sequence length="115" mass="13314">MSLIPSLFGGRRSSVFDPFSLEIWDSFKYFPFSNSISASSNFPALYRENSAIVNARIDWKETPEAHVFRTDVPGLKKEEIKVEVEDDRVLQISGERKMEKEDKNDTWHRVERSSG</sequence>
<gene>
    <name evidence="6" type="ORF">PanWU01x14_078720</name>
</gene>
<comment type="caution">
    <text evidence="6">The sequence shown here is derived from an EMBL/GenBank/DDBJ whole genome shotgun (WGS) entry which is preliminary data.</text>
</comment>
<dbReference type="PROSITE" id="PS01031">
    <property type="entry name" value="SHSP"/>
    <property type="match status" value="1"/>
</dbReference>
<feature type="region of interest" description="Disordered" evidence="4">
    <location>
        <begin position="95"/>
        <end position="115"/>
    </location>
</feature>
<organism evidence="6 7">
    <name type="scientific">Parasponia andersonii</name>
    <name type="common">Sponia andersonii</name>
    <dbReference type="NCBI Taxonomy" id="3476"/>
    <lineage>
        <taxon>Eukaryota</taxon>
        <taxon>Viridiplantae</taxon>
        <taxon>Streptophyta</taxon>
        <taxon>Embryophyta</taxon>
        <taxon>Tracheophyta</taxon>
        <taxon>Spermatophyta</taxon>
        <taxon>Magnoliopsida</taxon>
        <taxon>eudicotyledons</taxon>
        <taxon>Gunneridae</taxon>
        <taxon>Pentapetalae</taxon>
        <taxon>rosids</taxon>
        <taxon>fabids</taxon>
        <taxon>Rosales</taxon>
        <taxon>Cannabaceae</taxon>
        <taxon>Parasponia</taxon>
    </lineage>
</organism>
<dbReference type="Pfam" id="PF00011">
    <property type="entry name" value="HSP20"/>
    <property type="match status" value="1"/>
</dbReference>
<proteinExistence type="inferred from homology"/>
<accession>A0A2P5DC29</accession>
<protein>
    <submittedName>
        <fullName evidence="6">Small heat shock protein HSP</fullName>
    </submittedName>
</protein>
<dbReference type="OrthoDB" id="1684399at2759"/>
<dbReference type="Gene3D" id="2.60.40.790">
    <property type="match status" value="1"/>
</dbReference>
<evidence type="ECO:0000256" key="1">
    <source>
        <dbReference type="ARBA" id="ARBA00023016"/>
    </source>
</evidence>
<evidence type="ECO:0000313" key="7">
    <source>
        <dbReference type="Proteomes" id="UP000237105"/>
    </source>
</evidence>
<keyword evidence="7" id="KW-1185">Reference proteome</keyword>
<dbReference type="InterPro" id="IPR008978">
    <property type="entry name" value="HSP20-like_chaperone"/>
</dbReference>